<accession>A0A1E4S9T6</accession>
<comment type="subcellular location">
    <subcellularLocation>
        <location evidence="2 7">Nucleus</location>
        <location evidence="2 7">Nucleolus</location>
    </subcellularLocation>
</comment>
<dbReference type="STRING" id="983966.A0A0H5C0F3"/>
<dbReference type="InterPro" id="IPR031404">
    <property type="entry name" value="Rrt14"/>
</dbReference>
<evidence type="ECO:0000256" key="7">
    <source>
        <dbReference type="RuleBase" id="RU362137"/>
    </source>
</evidence>
<gene>
    <name evidence="7" type="primary">RRT14</name>
    <name evidence="9" type="ORF">BN1211_0924</name>
    <name evidence="10" type="ORF">CYBJADRAFT_187979</name>
</gene>
<dbReference type="RefSeq" id="XP_020073326.1">
    <property type="nucleotide sequence ID" value="XM_020217284.1"/>
</dbReference>
<dbReference type="OrthoDB" id="3981070at2759"/>
<proteinExistence type="inferred from homology"/>
<dbReference type="GO" id="GO:0005730">
    <property type="term" value="C:nucleolus"/>
    <property type="evidence" value="ECO:0007669"/>
    <property type="project" value="UniProtKB-SubCell"/>
</dbReference>
<comment type="function">
    <text evidence="1 7">Involved in ribosome biogenesis, probably through modulation of rDNA transcription.</text>
</comment>
<feature type="region of interest" description="Disordered" evidence="8">
    <location>
        <begin position="64"/>
        <end position="83"/>
    </location>
</feature>
<reference evidence="10 12" key="3">
    <citation type="journal article" date="2016" name="Proc. Natl. Acad. Sci. U.S.A.">
        <title>Comparative genomics of biotechnologically important yeasts.</title>
        <authorList>
            <person name="Riley R."/>
            <person name="Haridas S."/>
            <person name="Wolfe K.H."/>
            <person name="Lopes M.R."/>
            <person name="Hittinger C.T."/>
            <person name="Goeker M."/>
            <person name="Salamov A.A."/>
            <person name="Wisecaver J.H."/>
            <person name="Long T.M."/>
            <person name="Calvey C.H."/>
            <person name="Aerts A.L."/>
            <person name="Barry K.W."/>
            <person name="Choi C."/>
            <person name="Clum A."/>
            <person name="Coughlan A.Y."/>
            <person name="Deshpande S."/>
            <person name="Douglass A.P."/>
            <person name="Hanson S.J."/>
            <person name="Klenk H.-P."/>
            <person name="LaButti K.M."/>
            <person name="Lapidus A."/>
            <person name="Lindquist E.A."/>
            <person name="Lipzen A.M."/>
            <person name="Meier-Kolthoff J.P."/>
            <person name="Ohm R.A."/>
            <person name="Otillar R.P."/>
            <person name="Pangilinan J.L."/>
            <person name="Peng Y."/>
            <person name="Rokas A."/>
            <person name="Rosa C.A."/>
            <person name="Scheuner C."/>
            <person name="Sibirny A.A."/>
            <person name="Slot J.C."/>
            <person name="Stielow J.B."/>
            <person name="Sun H."/>
            <person name="Kurtzman C.P."/>
            <person name="Blackwell M."/>
            <person name="Grigoriev I.V."/>
            <person name="Jeffries T.W."/>
        </authorList>
    </citation>
    <scope>NUCLEOTIDE SEQUENCE [LARGE SCALE GENOMIC DNA]</scope>
    <source>
        <strain evidence="12">ATCC 18201 / CBS 1600 / BCRC 20928 / JCM 3617 / NBRC 0987 / NRRL Y-1542</strain>
        <strain evidence="10">NRRL Y-1542</strain>
    </source>
</reference>
<protein>
    <recommendedName>
        <fullName evidence="7">Regulator of rDNA transcription 14</fullName>
    </recommendedName>
</protein>
<dbReference type="OMA" id="GHAMEAK"/>
<evidence type="ECO:0000256" key="3">
    <source>
        <dbReference type="ARBA" id="ARBA00007142"/>
    </source>
</evidence>
<keyword evidence="4 7" id="KW-0805">Transcription regulation</keyword>
<dbReference type="Pfam" id="PF17075">
    <property type="entry name" value="RRT14"/>
    <property type="match status" value="1"/>
</dbReference>
<organism evidence="9 11">
    <name type="scientific">Cyberlindnera jadinii (strain ATCC 18201 / CBS 1600 / BCRC 20928 / JCM 3617 / NBRC 0987 / NRRL Y-1542)</name>
    <name type="common">Torula yeast</name>
    <name type="synonym">Candida utilis</name>
    <dbReference type="NCBI Taxonomy" id="983966"/>
    <lineage>
        <taxon>Eukaryota</taxon>
        <taxon>Fungi</taxon>
        <taxon>Dikarya</taxon>
        <taxon>Ascomycota</taxon>
        <taxon>Saccharomycotina</taxon>
        <taxon>Saccharomycetes</taxon>
        <taxon>Phaffomycetales</taxon>
        <taxon>Phaffomycetaceae</taxon>
        <taxon>Cyberlindnera</taxon>
    </lineage>
</organism>
<feature type="compositionally biased region" description="Basic residues" evidence="8">
    <location>
        <begin position="64"/>
        <end position="74"/>
    </location>
</feature>
<feature type="region of interest" description="Disordered" evidence="8">
    <location>
        <begin position="22"/>
        <end position="41"/>
    </location>
</feature>
<dbReference type="EMBL" id="KV453925">
    <property type="protein sequence ID" value="ODV76287.1"/>
    <property type="molecule type" value="Genomic_DNA"/>
</dbReference>
<dbReference type="EMBL" id="CDQK01000001">
    <property type="protein sequence ID" value="CEP20937.1"/>
    <property type="molecule type" value="Genomic_DNA"/>
</dbReference>
<evidence type="ECO:0000256" key="5">
    <source>
        <dbReference type="ARBA" id="ARBA00023163"/>
    </source>
</evidence>
<dbReference type="GeneID" id="30991680"/>
<evidence type="ECO:0000313" key="10">
    <source>
        <dbReference type="EMBL" id="ODV76287.1"/>
    </source>
</evidence>
<feature type="region of interest" description="Disordered" evidence="8">
    <location>
        <begin position="167"/>
        <end position="189"/>
    </location>
</feature>
<name>A0A0H5C0F3_CYBJN</name>
<dbReference type="Proteomes" id="UP000094389">
    <property type="component" value="Unassembled WGS sequence"/>
</dbReference>
<feature type="compositionally biased region" description="Polar residues" evidence="8">
    <location>
        <begin position="24"/>
        <end position="41"/>
    </location>
</feature>
<accession>A0A0H5C0F3</accession>
<evidence type="ECO:0000313" key="11">
    <source>
        <dbReference type="Proteomes" id="UP000038830"/>
    </source>
</evidence>
<dbReference type="Proteomes" id="UP000038830">
    <property type="component" value="Unassembled WGS sequence"/>
</dbReference>
<evidence type="ECO:0000256" key="8">
    <source>
        <dbReference type="SAM" id="MobiDB-lite"/>
    </source>
</evidence>
<evidence type="ECO:0000256" key="6">
    <source>
        <dbReference type="ARBA" id="ARBA00023242"/>
    </source>
</evidence>
<reference evidence="9" key="1">
    <citation type="submission" date="2014-12" db="EMBL/GenBank/DDBJ databases">
        <authorList>
            <person name="Jaenicke S."/>
        </authorList>
    </citation>
    <scope>NUCLEOTIDE SEQUENCE [LARGE SCALE GENOMIC DNA]</scope>
    <source>
        <strain evidence="9">CBS1600</strain>
    </source>
</reference>
<keyword evidence="6 7" id="KW-0539">Nucleus</keyword>
<keyword evidence="5 7" id="KW-0804">Transcription</keyword>
<keyword evidence="12" id="KW-1185">Reference proteome</keyword>
<evidence type="ECO:0000313" key="9">
    <source>
        <dbReference type="EMBL" id="CEP20937.1"/>
    </source>
</evidence>
<sequence>MAIQFQSSASSASQVNKLLDSLLPGNSVSSTDQQRDNVTSTSQIINMAQKKLKPEEIRRIQKKERHIKRQKIRKQRDQKDHVESTAKYELLQQHAKTGNLTNREKKELKKLINRNVVSLQSWKTEAADQIEDLQREILQLKNTDRSKKRVKQKVLGKDLYKKKLERKYPGLTPGLAPVGLSDSDDSDDE</sequence>
<evidence type="ECO:0000313" key="12">
    <source>
        <dbReference type="Proteomes" id="UP000094389"/>
    </source>
</evidence>
<reference evidence="11" key="2">
    <citation type="journal article" date="2015" name="J. Biotechnol.">
        <title>The structure of the Cyberlindnera jadinii genome and its relation to Candida utilis analyzed by the occurrence of single nucleotide polymorphisms.</title>
        <authorList>
            <person name="Rupp O."/>
            <person name="Brinkrolf K."/>
            <person name="Buerth C."/>
            <person name="Kunigo M."/>
            <person name="Schneider J."/>
            <person name="Jaenicke S."/>
            <person name="Goesmann A."/>
            <person name="Puehler A."/>
            <person name="Jaeger K.-E."/>
            <person name="Ernst J.F."/>
        </authorList>
    </citation>
    <scope>NUCLEOTIDE SEQUENCE [LARGE SCALE GENOMIC DNA]</scope>
    <source>
        <strain evidence="11">ATCC 18201 / CBS 1600 / BCRC 20928 / JCM 3617 / NBRC 0987 / NRRL Y-1542</strain>
    </source>
</reference>
<evidence type="ECO:0000256" key="2">
    <source>
        <dbReference type="ARBA" id="ARBA00004604"/>
    </source>
</evidence>
<evidence type="ECO:0000256" key="4">
    <source>
        <dbReference type="ARBA" id="ARBA00023015"/>
    </source>
</evidence>
<evidence type="ECO:0000256" key="1">
    <source>
        <dbReference type="ARBA" id="ARBA00002711"/>
    </source>
</evidence>
<dbReference type="AlphaFoldDB" id="A0A0H5C0F3"/>
<comment type="similarity">
    <text evidence="3 7">Belongs to the RRT14 family.</text>
</comment>